<comment type="caution">
    <text evidence="2">The sequence shown here is derived from an EMBL/GenBank/DDBJ whole genome shotgun (WGS) entry which is preliminary data.</text>
</comment>
<proteinExistence type="predicted"/>
<keyword evidence="1" id="KW-1133">Transmembrane helix</keyword>
<name>A0A934IZX4_9HYPH</name>
<keyword evidence="1" id="KW-0812">Transmembrane</keyword>
<dbReference type="RefSeq" id="WP_198877399.1">
    <property type="nucleotide sequence ID" value="NZ_JAEKMH010000004.1"/>
</dbReference>
<dbReference type="EMBL" id="JAEKMH010000004">
    <property type="protein sequence ID" value="MBJ3786190.1"/>
    <property type="molecule type" value="Genomic_DNA"/>
</dbReference>
<evidence type="ECO:0000256" key="1">
    <source>
        <dbReference type="SAM" id="Phobius"/>
    </source>
</evidence>
<dbReference type="AlphaFoldDB" id="A0A934IZX4"/>
<reference evidence="2" key="1">
    <citation type="submission" date="2020-12" db="EMBL/GenBank/DDBJ databases">
        <title>Devosia sp. MSA67 isolated from Mo River.</title>
        <authorList>
            <person name="Ma F."/>
            <person name="Zi Z."/>
        </authorList>
    </citation>
    <scope>NUCLEOTIDE SEQUENCE</scope>
    <source>
        <strain evidence="2">MSA67</strain>
    </source>
</reference>
<evidence type="ECO:0000313" key="3">
    <source>
        <dbReference type="Proteomes" id="UP000602124"/>
    </source>
</evidence>
<accession>A0A934IZX4</accession>
<gene>
    <name evidence="2" type="ORF">JEQ47_15810</name>
</gene>
<sequence>MSALSKKLLPLVSGGALAGAAWVALSGYPADMSLIGTGVVLCFALVLIYR</sequence>
<protein>
    <submittedName>
        <fullName evidence="2">Uncharacterized protein</fullName>
    </submittedName>
</protein>
<dbReference type="Proteomes" id="UP000602124">
    <property type="component" value="Unassembled WGS sequence"/>
</dbReference>
<feature type="transmembrane region" description="Helical" evidence="1">
    <location>
        <begin position="30"/>
        <end position="49"/>
    </location>
</feature>
<keyword evidence="1" id="KW-0472">Membrane</keyword>
<keyword evidence="3" id="KW-1185">Reference proteome</keyword>
<organism evidence="2 3">
    <name type="scientific">Devosia sediminis</name>
    <dbReference type="NCBI Taxonomy" id="2798801"/>
    <lineage>
        <taxon>Bacteria</taxon>
        <taxon>Pseudomonadati</taxon>
        <taxon>Pseudomonadota</taxon>
        <taxon>Alphaproteobacteria</taxon>
        <taxon>Hyphomicrobiales</taxon>
        <taxon>Devosiaceae</taxon>
        <taxon>Devosia</taxon>
    </lineage>
</organism>
<evidence type="ECO:0000313" key="2">
    <source>
        <dbReference type="EMBL" id="MBJ3786190.1"/>
    </source>
</evidence>